<proteinExistence type="predicted"/>
<feature type="domain" description="N-acetyltransferase" evidence="3">
    <location>
        <begin position="2"/>
        <end position="153"/>
    </location>
</feature>
<protein>
    <submittedName>
        <fullName evidence="4">GNAT family N-acetyltransferase</fullName>
    </submittedName>
</protein>
<keyword evidence="5" id="KW-1185">Reference proteome</keyword>
<dbReference type="InterPro" id="IPR000182">
    <property type="entry name" value="GNAT_dom"/>
</dbReference>
<evidence type="ECO:0000256" key="1">
    <source>
        <dbReference type="ARBA" id="ARBA00022679"/>
    </source>
</evidence>
<evidence type="ECO:0000313" key="4">
    <source>
        <dbReference type="EMBL" id="NNH03419.1"/>
    </source>
</evidence>
<dbReference type="PANTHER" id="PTHR43877:SF2">
    <property type="entry name" value="AMINOALKYLPHOSPHONATE N-ACETYLTRANSFERASE-RELATED"/>
    <property type="match status" value="1"/>
</dbReference>
<keyword evidence="1 4" id="KW-0808">Transferase</keyword>
<dbReference type="InterPro" id="IPR016181">
    <property type="entry name" value="Acyl_CoA_acyltransferase"/>
</dbReference>
<evidence type="ECO:0000313" key="5">
    <source>
        <dbReference type="Proteomes" id="UP000543598"/>
    </source>
</evidence>
<gene>
    <name evidence="4" type="ORF">HLA99_06090</name>
</gene>
<dbReference type="EMBL" id="JABEMB010000005">
    <property type="protein sequence ID" value="NNH03419.1"/>
    <property type="molecule type" value="Genomic_DNA"/>
</dbReference>
<dbReference type="PANTHER" id="PTHR43877">
    <property type="entry name" value="AMINOALKYLPHOSPHONATE N-ACETYLTRANSFERASE-RELATED-RELATED"/>
    <property type="match status" value="1"/>
</dbReference>
<dbReference type="PROSITE" id="PS51186">
    <property type="entry name" value="GNAT"/>
    <property type="match status" value="1"/>
</dbReference>
<evidence type="ECO:0000259" key="3">
    <source>
        <dbReference type="PROSITE" id="PS51186"/>
    </source>
</evidence>
<name>A0A7Y2LZ08_9MICO</name>
<dbReference type="InterPro" id="IPR050832">
    <property type="entry name" value="Bact_Acetyltransf"/>
</dbReference>
<evidence type="ECO:0000256" key="2">
    <source>
        <dbReference type="ARBA" id="ARBA00023315"/>
    </source>
</evidence>
<dbReference type="RefSeq" id="WP_167038936.1">
    <property type="nucleotide sequence ID" value="NZ_BAAANA010000001.1"/>
</dbReference>
<keyword evidence="2" id="KW-0012">Acyltransferase</keyword>
<dbReference type="GO" id="GO:0016747">
    <property type="term" value="F:acyltransferase activity, transferring groups other than amino-acyl groups"/>
    <property type="evidence" value="ECO:0007669"/>
    <property type="project" value="InterPro"/>
</dbReference>
<accession>A0A7Y2LZ08</accession>
<dbReference type="AlphaFoldDB" id="A0A7Y2LZ08"/>
<dbReference type="SUPFAM" id="SSF55729">
    <property type="entry name" value="Acyl-CoA N-acyltransferases (Nat)"/>
    <property type="match status" value="1"/>
</dbReference>
<organism evidence="4 5">
    <name type="scientific">Microbacterium ulmi</name>
    <dbReference type="NCBI Taxonomy" id="179095"/>
    <lineage>
        <taxon>Bacteria</taxon>
        <taxon>Bacillati</taxon>
        <taxon>Actinomycetota</taxon>
        <taxon>Actinomycetes</taxon>
        <taxon>Micrococcales</taxon>
        <taxon>Microbacteriaceae</taxon>
        <taxon>Microbacterium</taxon>
    </lineage>
</organism>
<dbReference type="Gene3D" id="3.40.630.30">
    <property type="match status" value="1"/>
</dbReference>
<comment type="caution">
    <text evidence="4">The sequence shown here is derived from an EMBL/GenBank/DDBJ whole genome shotgun (WGS) entry which is preliminary data.</text>
</comment>
<dbReference type="Pfam" id="PF13302">
    <property type="entry name" value="Acetyltransf_3"/>
    <property type="match status" value="1"/>
</dbReference>
<sequence>MVTVRRAKAGDSRDLLAWRNDPETRAASIDTGPVPLATHEAWFTRVLADPHRVLYIGLDEAGTSIGMVRFDRGDDGAAEVSINVAPAQRGRRLGRALLLAAISSYRGEAGNGTLYASVRTGNAASLRLFRRVGFSTAGGSSDVIVLVLRDDRRISRAGPS</sequence>
<reference evidence="4 5" key="1">
    <citation type="submission" date="2020-05" db="EMBL/GenBank/DDBJ databases">
        <title>MicrobeNet Type strains.</title>
        <authorList>
            <person name="Nicholson A.C."/>
        </authorList>
    </citation>
    <scope>NUCLEOTIDE SEQUENCE [LARGE SCALE GENOMIC DNA]</scope>
    <source>
        <strain evidence="4 5">JCM 14282</strain>
    </source>
</reference>
<dbReference type="Proteomes" id="UP000543598">
    <property type="component" value="Unassembled WGS sequence"/>
</dbReference>